<dbReference type="Proteomes" id="UP000230069">
    <property type="component" value="Unassembled WGS sequence"/>
</dbReference>
<keyword evidence="5" id="KW-1185">Reference proteome</keyword>
<dbReference type="EMBL" id="KZ305033">
    <property type="protein sequence ID" value="PIA45868.1"/>
    <property type="molecule type" value="Genomic_DNA"/>
</dbReference>
<dbReference type="NCBIfam" id="TIGR00756">
    <property type="entry name" value="PPR"/>
    <property type="match status" value="5"/>
</dbReference>
<feature type="repeat" description="PPR" evidence="3">
    <location>
        <begin position="367"/>
        <end position="397"/>
    </location>
</feature>
<feature type="repeat" description="PPR" evidence="3">
    <location>
        <begin position="297"/>
        <end position="331"/>
    </location>
</feature>
<keyword evidence="2" id="KW-0677">Repeat</keyword>
<dbReference type="Gene3D" id="1.25.40.10">
    <property type="entry name" value="Tetratricopeptide repeat domain"/>
    <property type="match status" value="3"/>
</dbReference>
<organism evidence="4 5">
    <name type="scientific">Aquilegia coerulea</name>
    <name type="common">Rocky mountain columbine</name>
    <dbReference type="NCBI Taxonomy" id="218851"/>
    <lineage>
        <taxon>Eukaryota</taxon>
        <taxon>Viridiplantae</taxon>
        <taxon>Streptophyta</taxon>
        <taxon>Embryophyta</taxon>
        <taxon>Tracheophyta</taxon>
        <taxon>Spermatophyta</taxon>
        <taxon>Magnoliopsida</taxon>
        <taxon>Ranunculales</taxon>
        <taxon>Ranunculaceae</taxon>
        <taxon>Thalictroideae</taxon>
        <taxon>Aquilegia</taxon>
    </lineage>
</organism>
<evidence type="ECO:0000256" key="3">
    <source>
        <dbReference type="PROSITE-ProRule" id="PRU00708"/>
    </source>
</evidence>
<reference evidence="4 5" key="1">
    <citation type="submission" date="2017-09" db="EMBL/GenBank/DDBJ databases">
        <title>WGS assembly of Aquilegia coerulea Goldsmith.</title>
        <authorList>
            <person name="Hodges S."/>
            <person name="Kramer E."/>
            <person name="Nordborg M."/>
            <person name="Tomkins J."/>
            <person name="Borevitz J."/>
            <person name="Derieg N."/>
            <person name="Yan J."/>
            <person name="Mihaltcheva S."/>
            <person name="Hayes R.D."/>
            <person name="Rokhsar D."/>
        </authorList>
    </citation>
    <scope>NUCLEOTIDE SEQUENCE [LARGE SCALE GENOMIC DNA]</scope>
    <source>
        <strain evidence="5">cv. Goldsmith</strain>
    </source>
</reference>
<dbReference type="PROSITE" id="PS51375">
    <property type="entry name" value="PPR"/>
    <property type="match status" value="3"/>
</dbReference>
<evidence type="ECO:0008006" key="6">
    <source>
        <dbReference type="Google" id="ProtNLM"/>
    </source>
</evidence>
<name>A0A2G5DQU2_AQUCA</name>
<proteinExistence type="inferred from homology"/>
<sequence>MGYLKFRLSNGGISSYERDLIRYSLSLLKPNLLSLSPPLPSFISTQNLNNPTSLLPKNSLLSSLLSHHSIFSTTTNFFNNSQNDPKPINLNPRTRTPLEKQFETWIDKLKPGFTPDDVNEALLSQSDPDLSLDIFRWTSQQRNYKHNHITYQTIIQITIHGKRFGHAETLIEEVLAGACSGNEELYNAIIRYCSNQKHLFNRSFDVYKKMLKSVDCKPSLETYTRLLNAVLRKFNKVNVCYVYLHSVRSLHKQMKALGVIPDTFALNLIIKAYSKCLDMDGAIRVFREMGLYGCVPNGYSFSYIAKGLCEKGKVDQGLDYYKQMVGKGFVATSSTYMILICSLSMEQRFEDAIHILFDMLRHFKVPDLLTYKTLLEELCREGRGEDAFQLLEELRRKQGAMDDKTYNTLLDRLHFIGGD</sequence>
<evidence type="ECO:0000256" key="1">
    <source>
        <dbReference type="ARBA" id="ARBA00007626"/>
    </source>
</evidence>
<dbReference type="Pfam" id="PF13041">
    <property type="entry name" value="PPR_2"/>
    <property type="match status" value="2"/>
</dbReference>
<evidence type="ECO:0000313" key="5">
    <source>
        <dbReference type="Proteomes" id="UP000230069"/>
    </source>
</evidence>
<dbReference type="PANTHER" id="PTHR47941">
    <property type="entry name" value="PENTATRICOPEPTIDE REPEAT-CONTAINING PROTEIN 3, MITOCHONDRIAL"/>
    <property type="match status" value="1"/>
</dbReference>
<evidence type="ECO:0000256" key="2">
    <source>
        <dbReference type="ARBA" id="ARBA00022737"/>
    </source>
</evidence>
<gene>
    <name evidence="4" type="ORF">AQUCO_01600249v1</name>
</gene>
<feature type="repeat" description="PPR" evidence="3">
    <location>
        <begin position="262"/>
        <end position="296"/>
    </location>
</feature>
<dbReference type="Pfam" id="PF01535">
    <property type="entry name" value="PPR"/>
    <property type="match status" value="1"/>
</dbReference>
<dbReference type="STRING" id="218851.A0A2G5DQU2"/>
<dbReference type="InterPro" id="IPR002885">
    <property type="entry name" value="PPR_rpt"/>
</dbReference>
<dbReference type="AlphaFoldDB" id="A0A2G5DQU2"/>
<evidence type="ECO:0000313" key="4">
    <source>
        <dbReference type="EMBL" id="PIA45868.1"/>
    </source>
</evidence>
<comment type="similarity">
    <text evidence="1">Belongs to the PPR family. P subfamily.</text>
</comment>
<dbReference type="FunCoup" id="A0A2G5DQU2">
    <property type="interactions" value="929"/>
</dbReference>
<dbReference type="InterPro" id="IPR011990">
    <property type="entry name" value="TPR-like_helical_dom_sf"/>
</dbReference>
<dbReference type="OrthoDB" id="185373at2759"/>
<accession>A0A2G5DQU2</accession>
<dbReference type="InParanoid" id="A0A2G5DQU2"/>
<protein>
    <recommendedName>
        <fullName evidence="6">Pentacotripeptide-repeat region of PRORP domain-containing protein</fullName>
    </recommendedName>
</protein>